<dbReference type="SUPFAM" id="SSF48403">
    <property type="entry name" value="Ankyrin repeat"/>
    <property type="match status" value="1"/>
</dbReference>
<keyword evidence="2" id="KW-1185">Reference proteome</keyword>
<proteinExistence type="predicted"/>
<comment type="caution">
    <text evidence="1">The sequence shown here is derived from an EMBL/GenBank/DDBJ whole genome shotgun (WGS) entry which is preliminary data.</text>
</comment>
<name>A0ABR2HKP7_9EUKA</name>
<dbReference type="PANTHER" id="PTHR24159">
    <property type="match status" value="1"/>
</dbReference>
<dbReference type="Proteomes" id="UP001470230">
    <property type="component" value="Unassembled WGS sequence"/>
</dbReference>
<gene>
    <name evidence="1" type="ORF">M9Y10_019354</name>
</gene>
<protein>
    <recommendedName>
        <fullName evidence="3">DUF3447 domain-containing protein</fullName>
    </recommendedName>
</protein>
<dbReference type="PANTHER" id="PTHR24159:SF5">
    <property type="entry name" value="ANK_REP_REGION DOMAIN-CONTAINING PROTEIN"/>
    <property type="match status" value="1"/>
</dbReference>
<reference evidence="1 2" key="1">
    <citation type="submission" date="2024-04" db="EMBL/GenBank/DDBJ databases">
        <title>Tritrichomonas musculus Genome.</title>
        <authorList>
            <person name="Alves-Ferreira E."/>
            <person name="Grigg M."/>
            <person name="Lorenzi H."/>
            <person name="Galac M."/>
        </authorList>
    </citation>
    <scope>NUCLEOTIDE SEQUENCE [LARGE SCALE GENOMIC DNA]</scope>
    <source>
        <strain evidence="1 2">EAF2021</strain>
    </source>
</reference>
<dbReference type="InterPro" id="IPR036770">
    <property type="entry name" value="Ankyrin_rpt-contain_sf"/>
</dbReference>
<evidence type="ECO:0000313" key="2">
    <source>
        <dbReference type="Proteomes" id="UP001470230"/>
    </source>
</evidence>
<evidence type="ECO:0008006" key="3">
    <source>
        <dbReference type="Google" id="ProtNLM"/>
    </source>
</evidence>
<dbReference type="EMBL" id="JAPFFF010000027">
    <property type="protein sequence ID" value="KAK8848294.1"/>
    <property type="molecule type" value="Genomic_DNA"/>
</dbReference>
<sequence>MITEFVAYVTRNDVSIKAKNQPSTYETHSFLLKKQAHLGQDYNNNDEDNEFSLIEYAAFFGSIQIFNYLRLEGVELKPSLWPLAIHGQNSEMIHFLEDNHVEIKDISYKQIFYESIKCHHNDIANYLINNFLQNGEENSQDTSNQCLKYYNFTFLKNNAFNESSFCYFCKNHYGVFVDNLLKSKDIDVNKKEICNILLIQFQIIII</sequence>
<accession>A0ABR2HKP7</accession>
<evidence type="ECO:0000313" key="1">
    <source>
        <dbReference type="EMBL" id="KAK8848294.1"/>
    </source>
</evidence>
<dbReference type="Gene3D" id="1.25.40.20">
    <property type="entry name" value="Ankyrin repeat-containing domain"/>
    <property type="match status" value="1"/>
</dbReference>
<organism evidence="1 2">
    <name type="scientific">Tritrichomonas musculus</name>
    <dbReference type="NCBI Taxonomy" id="1915356"/>
    <lineage>
        <taxon>Eukaryota</taxon>
        <taxon>Metamonada</taxon>
        <taxon>Parabasalia</taxon>
        <taxon>Tritrichomonadida</taxon>
        <taxon>Tritrichomonadidae</taxon>
        <taxon>Tritrichomonas</taxon>
    </lineage>
</organism>